<protein>
    <submittedName>
        <fullName evidence="2">DUF2919 domain-containing protein</fullName>
    </submittedName>
</protein>
<dbReference type="AlphaFoldDB" id="A0A7X8TR38"/>
<sequence>MRYHFDNYDENGFLKPPLWLWLGWIFLARSWVVFALASVSRESDSDILPFLFPNDEVLYFSLSLGTPSLILMWLISLRTPERLWVNRLTRLGWPVTFCSTLIQLGQTFHQVVLTHGTFHWVNGITLVALFWLALYLLNARWAKECFWLPTFHTDVKRK</sequence>
<dbReference type="Pfam" id="PF11143">
    <property type="entry name" value="DUF2919"/>
    <property type="match status" value="1"/>
</dbReference>
<feature type="transmembrane region" description="Helical" evidence="1">
    <location>
        <begin position="117"/>
        <end position="137"/>
    </location>
</feature>
<feature type="transmembrane region" description="Helical" evidence="1">
    <location>
        <begin position="57"/>
        <end position="76"/>
    </location>
</feature>
<keyword evidence="3" id="KW-1185">Reference proteome</keyword>
<keyword evidence="1" id="KW-0812">Transmembrane</keyword>
<dbReference type="EMBL" id="JABAIK010000008">
    <property type="protein sequence ID" value="NLS13214.1"/>
    <property type="molecule type" value="Genomic_DNA"/>
</dbReference>
<name>A0A7X8TR38_9VIBR</name>
<evidence type="ECO:0000313" key="2">
    <source>
        <dbReference type="EMBL" id="NLS13214.1"/>
    </source>
</evidence>
<evidence type="ECO:0000313" key="3">
    <source>
        <dbReference type="Proteomes" id="UP000535589"/>
    </source>
</evidence>
<evidence type="ECO:0000256" key="1">
    <source>
        <dbReference type="SAM" id="Phobius"/>
    </source>
</evidence>
<gene>
    <name evidence="2" type="ORF">HGP28_09960</name>
</gene>
<feature type="transmembrane region" description="Helical" evidence="1">
    <location>
        <begin position="88"/>
        <end position="105"/>
    </location>
</feature>
<organism evidence="2 3">
    <name type="scientific">Vibrio agarilyticus</name>
    <dbReference type="NCBI Taxonomy" id="2726741"/>
    <lineage>
        <taxon>Bacteria</taxon>
        <taxon>Pseudomonadati</taxon>
        <taxon>Pseudomonadota</taxon>
        <taxon>Gammaproteobacteria</taxon>
        <taxon>Vibrionales</taxon>
        <taxon>Vibrionaceae</taxon>
        <taxon>Vibrio</taxon>
    </lineage>
</organism>
<dbReference type="InterPro" id="IPR021318">
    <property type="entry name" value="DUF2919"/>
</dbReference>
<feature type="transmembrane region" description="Helical" evidence="1">
    <location>
        <begin position="18"/>
        <end position="37"/>
    </location>
</feature>
<dbReference type="RefSeq" id="WP_168836305.1">
    <property type="nucleotide sequence ID" value="NZ_JABAIK010000008.1"/>
</dbReference>
<comment type="caution">
    <text evidence="2">The sequence shown here is derived from an EMBL/GenBank/DDBJ whole genome shotgun (WGS) entry which is preliminary data.</text>
</comment>
<keyword evidence="1" id="KW-0472">Membrane</keyword>
<keyword evidence="1" id="KW-1133">Transmembrane helix</keyword>
<reference evidence="2 3" key="1">
    <citation type="submission" date="2020-04" db="EMBL/GenBank/DDBJ databases">
        <title>Vibrio sp. SM6, a novel species isolated from seawater.</title>
        <authorList>
            <person name="Wang X."/>
        </authorList>
    </citation>
    <scope>NUCLEOTIDE SEQUENCE [LARGE SCALE GENOMIC DNA]</scope>
    <source>
        <strain evidence="2 3">SM6</strain>
    </source>
</reference>
<dbReference type="Proteomes" id="UP000535589">
    <property type="component" value="Unassembled WGS sequence"/>
</dbReference>
<accession>A0A7X8TR38</accession>
<proteinExistence type="predicted"/>